<dbReference type="Proteomes" id="UP000018087">
    <property type="component" value="Unassembled WGS sequence"/>
</dbReference>
<keyword evidence="2" id="KW-1185">Reference proteome</keyword>
<reference evidence="2" key="1">
    <citation type="journal article" date="2014" name="Genome Announc.">
        <title>Genome sequence of the pathogenic fungus Sporothrix schenckii (ATCC 58251).</title>
        <authorList>
            <person name="Cuomo C.A."/>
            <person name="Rodriguez-Del Valle N."/>
            <person name="Perez-Sanchez L."/>
            <person name="Abouelleil A."/>
            <person name="Goldberg J."/>
            <person name="Young S."/>
            <person name="Zeng Q."/>
            <person name="Birren B.W."/>
        </authorList>
    </citation>
    <scope>NUCLEOTIDE SEQUENCE [LARGE SCALE GENOMIC DNA]</scope>
    <source>
        <strain evidence="2">ATCC 58251 / de Perez 2211183</strain>
    </source>
</reference>
<dbReference type="AlphaFoldDB" id="U7Q1B6"/>
<protein>
    <submittedName>
        <fullName evidence="1">Uncharacterized protein</fullName>
    </submittedName>
</protein>
<evidence type="ECO:0000313" key="2">
    <source>
        <dbReference type="Proteomes" id="UP000018087"/>
    </source>
</evidence>
<dbReference type="STRING" id="1391915.U7Q1B6"/>
<name>U7Q1B6_SPOS1</name>
<dbReference type="HOGENOM" id="CLU_2098410_0_0_1"/>
<accession>U7Q1B6</accession>
<proteinExistence type="predicted"/>
<sequence>MSLSNTSSTVSVSLNRKEQEYDHPASVDIAMRQTDWPALCRLAASLRDDVPCVPLDHATNGLNNMARLLWFDDGVFWVARVALRRSRQGRNSSGRRARVDCMDVDFTLDATNRHDY</sequence>
<organism evidence="1 2">
    <name type="scientific">Sporothrix schenckii (strain ATCC 58251 / de Perez 2211183)</name>
    <name type="common">Rose-picker's disease fungus</name>
    <dbReference type="NCBI Taxonomy" id="1391915"/>
    <lineage>
        <taxon>Eukaryota</taxon>
        <taxon>Fungi</taxon>
        <taxon>Dikarya</taxon>
        <taxon>Ascomycota</taxon>
        <taxon>Pezizomycotina</taxon>
        <taxon>Sordariomycetes</taxon>
        <taxon>Sordariomycetidae</taxon>
        <taxon>Ophiostomatales</taxon>
        <taxon>Ophiostomataceae</taxon>
        <taxon>Sporothrix</taxon>
    </lineage>
</organism>
<gene>
    <name evidence="1" type="ORF">HMPREF1624_03859</name>
</gene>
<dbReference type="EMBL" id="KI440844">
    <property type="protein sequence ID" value="ERT00486.1"/>
    <property type="molecule type" value="Genomic_DNA"/>
</dbReference>
<evidence type="ECO:0000313" key="1">
    <source>
        <dbReference type="EMBL" id="ERT00486.1"/>
    </source>
</evidence>